<dbReference type="GO" id="GO:0034993">
    <property type="term" value="C:meiotic nuclear membrane microtubule tethering complex"/>
    <property type="evidence" value="ECO:0007669"/>
    <property type="project" value="TreeGrafter"/>
</dbReference>
<comment type="caution">
    <text evidence="8">The sequence shown here is derived from an EMBL/GenBank/DDBJ whole genome shotgun (WGS) entry which is preliminary data.</text>
</comment>
<feature type="region of interest" description="Disordered" evidence="5">
    <location>
        <begin position="1"/>
        <end position="22"/>
    </location>
</feature>
<keyword evidence="4 6" id="KW-0472">Membrane</keyword>
<evidence type="ECO:0000256" key="4">
    <source>
        <dbReference type="ARBA" id="ARBA00023136"/>
    </source>
</evidence>
<accession>A0A2G5U871</accession>
<evidence type="ECO:0000313" key="8">
    <source>
        <dbReference type="EMBL" id="PIC35476.1"/>
    </source>
</evidence>
<dbReference type="PANTHER" id="PTHR12911:SF2">
    <property type="entry name" value="SUN DOMAIN-CONTAINING PROTEIN 1"/>
    <property type="match status" value="1"/>
</dbReference>
<dbReference type="InterPro" id="IPR012919">
    <property type="entry name" value="SUN_dom"/>
</dbReference>
<protein>
    <recommendedName>
        <fullName evidence="7">SUN domain-containing protein</fullName>
    </recommendedName>
</protein>
<feature type="compositionally biased region" description="Low complexity" evidence="5">
    <location>
        <begin position="647"/>
        <end position="663"/>
    </location>
</feature>
<dbReference type="GO" id="GO:0043495">
    <property type="term" value="F:protein-membrane adaptor activity"/>
    <property type="evidence" value="ECO:0007669"/>
    <property type="project" value="TreeGrafter"/>
</dbReference>
<keyword evidence="3 6" id="KW-1133">Transmembrane helix</keyword>
<evidence type="ECO:0000313" key="9">
    <source>
        <dbReference type="Proteomes" id="UP000230233"/>
    </source>
</evidence>
<organism evidence="8 9">
    <name type="scientific">Caenorhabditis nigoni</name>
    <dbReference type="NCBI Taxonomy" id="1611254"/>
    <lineage>
        <taxon>Eukaryota</taxon>
        <taxon>Metazoa</taxon>
        <taxon>Ecdysozoa</taxon>
        <taxon>Nematoda</taxon>
        <taxon>Chromadorea</taxon>
        <taxon>Rhabditida</taxon>
        <taxon>Rhabditina</taxon>
        <taxon>Rhabditomorpha</taxon>
        <taxon>Rhabditoidea</taxon>
        <taxon>Rhabditidae</taxon>
        <taxon>Peloderinae</taxon>
        <taxon>Caenorhabditis</taxon>
    </lineage>
</organism>
<proteinExistence type="predicted"/>
<name>A0A2G5U871_9PELO</name>
<evidence type="ECO:0000256" key="6">
    <source>
        <dbReference type="SAM" id="Phobius"/>
    </source>
</evidence>
<evidence type="ECO:0000256" key="2">
    <source>
        <dbReference type="ARBA" id="ARBA00022692"/>
    </source>
</evidence>
<dbReference type="Proteomes" id="UP000230233">
    <property type="component" value="Chromosome IV"/>
</dbReference>
<feature type="compositionally biased region" description="Basic and acidic residues" evidence="5">
    <location>
        <begin position="1"/>
        <end position="13"/>
    </location>
</feature>
<dbReference type="Gene3D" id="2.60.120.260">
    <property type="entry name" value="Galactose-binding domain-like"/>
    <property type="match status" value="1"/>
</dbReference>
<dbReference type="PROSITE" id="PS51469">
    <property type="entry name" value="SUN"/>
    <property type="match status" value="1"/>
</dbReference>
<dbReference type="InterPro" id="IPR045119">
    <property type="entry name" value="SUN1-5"/>
</dbReference>
<evidence type="ECO:0000259" key="7">
    <source>
        <dbReference type="PROSITE" id="PS51469"/>
    </source>
</evidence>
<feature type="compositionally biased region" description="Basic and acidic residues" evidence="5">
    <location>
        <begin position="632"/>
        <end position="646"/>
    </location>
</feature>
<dbReference type="OrthoDB" id="5856013at2759"/>
<feature type="compositionally biased region" description="Polar residues" evidence="5">
    <location>
        <begin position="601"/>
        <end position="628"/>
    </location>
</feature>
<dbReference type="AlphaFoldDB" id="A0A2G5U871"/>
<evidence type="ECO:0000256" key="3">
    <source>
        <dbReference type="ARBA" id="ARBA00022989"/>
    </source>
</evidence>
<dbReference type="STRING" id="1611254.A0A2G5U871"/>
<dbReference type="EMBL" id="PDUG01000004">
    <property type="protein sequence ID" value="PIC35476.1"/>
    <property type="molecule type" value="Genomic_DNA"/>
</dbReference>
<feature type="compositionally biased region" description="Polar residues" evidence="5">
    <location>
        <begin position="505"/>
        <end position="554"/>
    </location>
</feature>
<feature type="domain" description="SUN" evidence="7">
    <location>
        <begin position="139"/>
        <end position="305"/>
    </location>
</feature>
<reference evidence="9" key="1">
    <citation type="submission" date="2017-10" db="EMBL/GenBank/DDBJ databases">
        <title>Rapid genome shrinkage in a self-fertile nematode reveals novel sperm competition proteins.</title>
        <authorList>
            <person name="Yin D."/>
            <person name="Schwarz E.M."/>
            <person name="Thomas C.G."/>
            <person name="Felde R.L."/>
            <person name="Korf I.F."/>
            <person name="Cutter A.D."/>
            <person name="Schartner C.M."/>
            <person name="Ralston E.J."/>
            <person name="Meyer B.J."/>
            <person name="Haag E.S."/>
        </authorList>
    </citation>
    <scope>NUCLEOTIDE SEQUENCE [LARGE SCALE GENOMIC DNA]</scope>
    <source>
        <strain evidence="9">JU1422</strain>
    </source>
</reference>
<feature type="compositionally biased region" description="Polar residues" evidence="5">
    <location>
        <begin position="477"/>
        <end position="497"/>
    </location>
</feature>
<feature type="transmembrane region" description="Helical" evidence="6">
    <location>
        <begin position="380"/>
        <end position="406"/>
    </location>
</feature>
<sequence>MKPKFGSETKPFLEDVESSKPPNPFQFKKNEYYGSQKPILKEQSFYRYVKFQVFHQPIVNAVVALFAFLILVQIYSDRIRIFELEQRLYNVELQLNSVPREDSHHVIQVIQETTKKVITDIPPTSKPSKQISNKTSEFNAASLILGATVETGLSSNAVPTGDGFFDKISFKLGSDQSGYVLLDRDPIPAGKAWCSTEKNPVLTVKLAENITPIAVSYQHSKWNGTLPAEAPMSYDVVACINENCNVTVALVSNCNYSSSENEQEQKCQISNTYPLVNRVQFRFNKNHGNSSKTCLYLIRVYGEAKEDVRNQKEDNIELKKSRAGLCSRLAWFHKKIPIFYNGLASKNCTTLYSNDCCDECPECCAECQINDGDFLNNFQFILIFFVLFFILFPIYIAGISACCVGLRRLFSRILFVNQTRVARTLAFFVTTTDNGHQYFSHRQIQRTTDKNLFGYFSLLSFLNINFNCLVNGRTTDGQRTVNGRSTDGQRTVNGRTTDGQRADNGRTTGGQRADNGRTTGGQRADNGRTTDGQRTVNGRTTDGQRTANGRTTGGQRADNGRGQRTVNGRTTDGQRTDNGRSTGGKRADNGRPTGGQRAANGRTTGGQRTVNGRTTGGQRADNGRTTGGQRADNGRTTDGQRTDNRRTTGGQRTGNGRTTDGQQADNGRTTDGQRTANIYWKLKKTPFENSSLPFCDIYLDNGRQKTENGRRNY</sequence>
<feature type="compositionally biased region" description="Polar residues" evidence="5">
    <location>
        <begin position="562"/>
        <end position="571"/>
    </location>
</feature>
<comment type="subcellular location">
    <subcellularLocation>
        <location evidence="1">Membrane</location>
    </subcellularLocation>
</comment>
<keyword evidence="9" id="KW-1185">Reference proteome</keyword>
<gene>
    <name evidence="8" type="primary">Cnig_chr_IV.g14827</name>
    <name evidence="8" type="ORF">B9Z55_014827</name>
</gene>
<evidence type="ECO:0000256" key="1">
    <source>
        <dbReference type="ARBA" id="ARBA00004370"/>
    </source>
</evidence>
<keyword evidence="2 6" id="KW-0812">Transmembrane</keyword>
<dbReference type="PANTHER" id="PTHR12911">
    <property type="entry name" value="SAD1/UNC-84-LIKE PROTEIN-RELATED"/>
    <property type="match status" value="1"/>
</dbReference>
<dbReference type="FunFam" id="2.60.120.260:FF:000158">
    <property type="entry name" value="Protein CBG16940"/>
    <property type="match status" value="1"/>
</dbReference>
<evidence type="ECO:0000256" key="5">
    <source>
        <dbReference type="SAM" id="MobiDB-lite"/>
    </source>
</evidence>
<dbReference type="Pfam" id="PF07738">
    <property type="entry name" value="Sad1_UNC"/>
    <property type="match status" value="1"/>
</dbReference>
<feature type="transmembrane region" description="Helical" evidence="6">
    <location>
        <begin position="57"/>
        <end position="76"/>
    </location>
</feature>
<feature type="region of interest" description="Disordered" evidence="5">
    <location>
        <begin position="477"/>
        <end position="672"/>
    </location>
</feature>